<sequence>MLGFMDFSGELRNKVYRNLFIFDDAIDLDTGIIVTEPLMGQRTIEEYNITYLLGIRPKDFTDPKRKLRYPASSQILRVSRQLYEEGASILYGENRFYVDNVDDLKRIGASGEQRLVYVKNLVVRCGKKEALTAIAFFLFRLTVPQTQA</sequence>
<dbReference type="PANTHER" id="PTHR42085:SF1">
    <property type="entry name" value="F-BOX DOMAIN-CONTAINING PROTEIN"/>
    <property type="match status" value="1"/>
</dbReference>
<dbReference type="InterPro" id="IPR038883">
    <property type="entry name" value="AN11006-like"/>
</dbReference>
<dbReference type="Proteomes" id="UP000433883">
    <property type="component" value="Unassembled WGS sequence"/>
</dbReference>
<dbReference type="PANTHER" id="PTHR42085">
    <property type="entry name" value="F-BOX DOMAIN-CONTAINING PROTEIN"/>
    <property type="match status" value="1"/>
</dbReference>
<evidence type="ECO:0000313" key="2">
    <source>
        <dbReference type="Proteomes" id="UP000433883"/>
    </source>
</evidence>
<evidence type="ECO:0000313" key="1">
    <source>
        <dbReference type="EMBL" id="KAE9969375.1"/>
    </source>
</evidence>
<dbReference type="AlphaFoldDB" id="A0A8H3UGT9"/>
<name>A0A8H3UGT9_VENIN</name>
<dbReference type="EMBL" id="WNWQ01000371">
    <property type="protein sequence ID" value="KAE9969375.1"/>
    <property type="molecule type" value="Genomic_DNA"/>
</dbReference>
<gene>
    <name evidence="1" type="ORF">BLS_005400</name>
</gene>
<organism evidence="1 2">
    <name type="scientific">Venturia inaequalis</name>
    <name type="common">Apple scab fungus</name>
    <dbReference type="NCBI Taxonomy" id="5025"/>
    <lineage>
        <taxon>Eukaryota</taxon>
        <taxon>Fungi</taxon>
        <taxon>Dikarya</taxon>
        <taxon>Ascomycota</taxon>
        <taxon>Pezizomycotina</taxon>
        <taxon>Dothideomycetes</taxon>
        <taxon>Pleosporomycetidae</taxon>
        <taxon>Venturiales</taxon>
        <taxon>Venturiaceae</taxon>
        <taxon>Venturia</taxon>
    </lineage>
</organism>
<proteinExistence type="predicted"/>
<comment type="caution">
    <text evidence="1">The sequence shown here is derived from an EMBL/GenBank/DDBJ whole genome shotgun (WGS) entry which is preliminary data.</text>
</comment>
<protein>
    <submittedName>
        <fullName evidence="1">Uncharacterized protein</fullName>
    </submittedName>
</protein>
<reference evidence="1 2" key="1">
    <citation type="submission" date="2019-11" db="EMBL/GenBank/DDBJ databases">
        <title>Venturia inaequalis Genome Resource.</title>
        <authorList>
            <person name="Lichtner F.J."/>
        </authorList>
    </citation>
    <scope>NUCLEOTIDE SEQUENCE [LARGE SCALE GENOMIC DNA]</scope>
    <source>
        <strain evidence="1">Bline_iso_100314</strain>
    </source>
</reference>
<accession>A0A8H3UGT9</accession>